<dbReference type="Gene3D" id="6.20.450.20">
    <property type="match status" value="1"/>
</dbReference>
<dbReference type="EMBL" id="BAABBO010000022">
    <property type="protein sequence ID" value="GAA3977934.1"/>
    <property type="molecule type" value="Genomic_DNA"/>
</dbReference>
<comment type="caution">
    <text evidence="1">The sequence shown here is derived from an EMBL/GenBank/DDBJ whole genome shotgun (WGS) entry which is preliminary data.</text>
</comment>
<organism evidence="1 2">
    <name type="scientific">Allohahella marinimesophila</name>
    <dbReference type="NCBI Taxonomy" id="1054972"/>
    <lineage>
        <taxon>Bacteria</taxon>
        <taxon>Pseudomonadati</taxon>
        <taxon>Pseudomonadota</taxon>
        <taxon>Gammaproteobacteria</taxon>
        <taxon>Oceanospirillales</taxon>
        <taxon>Hahellaceae</taxon>
        <taxon>Allohahella</taxon>
    </lineage>
</organism>
<name>A0ABP7Q8A1_9GAMM</name>
<sequence length="90" mass="9979">MAHTSVLHIDVDDRLKSDEAEKLASFGLNADPEAHDAWFRDKVKEAMADDRATVPQRQLMDEAQALIDRKPPWVGEGSRAQAIVARAARA</sequence>
<dbReference type="RefSeq" id="WP_344809429.1">
    <property type="nucleotide sequence ID" value="NZ_BAABBO010000022.1"/>
</dbReference>
<evidence type="ECO:0008006" key="3">
    <source>
        <dbReference type="Google" id="ProtNLM"/>
    </source>
</evidence>
<reference evidence="2" key="1">
    <citation type="journal article" date="2019" name="Int. J. Syst. Evol. Microbiol.">
        <title>The Global Catalogue of Microorganisms (GCM) 10K type strain sequencing project: providing services to taxonomists for standard genome sequencing and annotation.</title>
        <authorList>
            <consortium name="The Broad Institute Genomics Platform"/>
            <consortium name="The Broad Institute Genome Sequencing Center for Infectious Disease"/>
            <person name="Wu L."/>
            <person name="Ma J."/>
        </authorList>
    </citation>
    <scope>NUCLEOTIDE SEQUENCE [LARGE SCALE GENOMIC DNA]</scope>
    <source>
        <strain evidence="2">JCM 17555</strain>
    </source>
</reference>
<keyword evidence="2" id="KW-1185">Reference proteome</keyword>
<proteinExistence type="predicted"/>
<protein>
    <recommendedName>
        <fullName evidence="3">Addiction module component</fullName>
    </recommendedName>
</protein>
<gene>
    <name evidence="1" type="ORF">GCM10022278_38290</name>
</gene>
<dbReference type="Proteomes" id="UP001501337">
    <property type="component" value="Unassembled WGS sequence"/>
</dbReference>
<accession>A0ABP7Q8A1</accession>
<evidence type="ECO:0000313" key="1">
    <source>
        <dbReference type="EMBL" id="GAA3977934.1"/>
    </source>
</evidence>
<evidence type="ECO:0000313" key="2">
    <source>
        <dbReference type="Proteomes" id="UP001501337"/>
    </source>
</evidence>